<protein>
    <recommendedName>
        <fullName evidence="3">Polymerase nucleotidyl transferase domain-containing protein</fullName>
    </recommendedName>
</protein>
<dbReference type="Proteomes" id="UP000179252">
    <property type="component" value="Unassembled WGS sequence"/>
</dbReference>
<evidence type="ECO:0008006" key="3">
    <source>
        <dbReference type="Google" id="ProtNLM"/>
    </source>
</evidence>
<accession>A0A1F5FZE1</accession>
<reference evidence="1 2" key="1">
    <citation type="journal article" date="2016" name="Nat. Commun.">
        <title>Thousands of microbial genomes shed light on interconnected biogeochemical processes in an aquifer system.</title>
        <authorList>
            <person name="Anantharaman K."/>
            <person name="Brown C.T."/>
            <person name="Hug L.A."/>
            <person name="Sharon I."/>
            <person name="Castelle C.J."/>
            <person name="Probst A.J."/>
            <person name="Thomas B.C."/>
            <person name="Singh A."/>
            <person name="Wilkins M.J."/>
            <person name="Karaoz U."/>
            <person name="Brodie E.L."/>
            <person name="Williams K.H."/>
            <person name="Hubbard S.S."/>
            <person name="Banfield J.F."/>
        </authorList>
    </citation>
    <scope>NUCLEOTIDE SEQUENCE [LARGE SCALE GENOMIC DNA]</scope>
</reference>
<evidence type="ECO:0000313" key="1">
    <source>
        <dbReference type="EMBL" id="OGD84965.1"/>
    </source>
</evidence>
<dbReference type="AlphaFoldDB" id="A0A1F5FZE1"/>
<comment type="caution">
    <text evidence="1">The sequence shown here is derived from an EMBL/GenBank/DDBJ whole genome shotgun (WGS) entry which is preliminary data.</text>
</comment>
<gene>
    <name evidence="1" type="ORF">A2165_04535</name>
</gene>
<proteinExistence type="predicted"/>
<sequence length="296" mass="34305">MTLSQSILATLIYHDIFNYPLAKEEIHKYLIGKISSFAPVSSSVDRLVKLRKIESTNDFIFLKNRIKITKLRGIRRNYSKIKLKRAILFSNMLKIIPTLNLVAVSGALAMENSHKNDDIDLVLVSAKNTIWTTRFLASILLWPYRRRPSGKKISNKACLNLFIDESDLKIQPQNLYLAHEICQMKPLWNRNGTYQKFLKANSWVKTFLPNWEPEKVKSGPVLDRVETRSGKSKFFSSLITHNSSLAEELLKSFQLLYMRSKITTERIGKTQLFFHPAGTQESVLSEYQRRLKKLRI</sequence>
<dbReference type="EMBL" id="MFAU01000005">
    <property type="protein sequence ID" value="OGD84965.1"/>
    <property type="molecule type" value="Genomic_DNA"/>
</dbReference>
<organism evidence="1 2">
    <name type="scientific">Candidatus Curtissbacteria bacterium RBG_13_40_7</name>
    <dbReference type="NCBI Taxonomy" id="1797706"/>
    <lineage>
        <taxon>Bacteria</taxon>
        <taxon>Candidatus Curtissiibacteriota</taxon>
    </lineage>
</organism>
<name>A0A1F5FZE1_9BACT</name>
<evidence type="ECO:0000313" key="2">
    <source>
        <dbReference type="Proteomes" id="UP000179252"/>
    </source>
</evidence>